<evidence type="ECO:0000256" key="3">
    <source>
        <dbReference type="ARBA" id="ARBA00009047"/>
    </source>
</evidence>
<dbReference type="PROSITE" id="PS50928">
    <property type="entry name" value="ABC_TM1"/>
    <property type="match status" value="1"/>
</dbReference>
<dbReference type="RefSeq" id="WP_109837318.1">
    <property type="nucleotide sequence ID" value="NZ_QGKM01000019.1"/>
</dbReference>
<keyword evidence="9 12" id="KW-1133">Transmembrane helix</keyword>
<evidence type="ECO:0000256" key="6">
    <source>
        <dbReference type="ARBA" id="ARBA00022519"/>
    </source>
</evidence>
<keyword evidence="15" id="KW-1185">Reference proteome</keyword>
<evidence type="ECO:0000256" key="10">
    <source>
        <dbReference type="ARBA" id="ARBA00023136"/>
    </source>
</evidence>
<evidence type="ECO:0000256" key="5">
    <source>
        <dbReference type="ARBA" id="ARBA00022475"/>
    </source>
</evidence>
<keyword evidence="10 12" id="KW-0472">Membrane</keyword>
<evidence type="ECO:0000313" key="15">
    <source>
        <dbReference type="Proteomes" id="UP000245539"/>
    </source>
</evidence>
<evidence type="ECO:0000259" key="13">
    <source>
        <dbReference type="PROSITE" id="PS50928"/>
    </source>
</evidence>
<dbReference type="PANTHER" id="PTHR32243:SF50">
    <property type="entry name" value="MALTOSE_MALTODEXTRIN TRANSPORT SYSTEM PERMEASE PROTEIN MALG"/>
    <property type="match status" value="1"/>
</dbReference>
<dbReference type="GO" id="GO:0042956">
    <property type="term" value="P:maltodextrin transmembrane transport"/>
    <property type="evidence" value="ECO:0007669"/>
    <property type="project" value="TreeGrafter"/>
</dbReference>
<dbReference type="OrthoDB" id="9794684at2"/>
<name>A0A317CI48_9GAMM</name>
<comment type="function">
    <text evidence="1">Part of the ABC transporter complex MalEFGK involved in maltose/maltodextrin import. Probably responsible for the translocation of the substrate across the membrane.</text>
</comment>
<dbReference type="InterPro" id="IPR050901">
    <property type="entry name" value="BP-dep_ABC_trans_perm"/>
</dbReference>
<feature type="transmembrane region" description="Helical" evidence="12">
    <location>
        <begin position="120"/>
        <end position="143"/>
    </location>
</feature>
<accession>A0A317CI48</accession>
<keyword evidence="7" id="KW-0762">Sugar transport</keyword>
<evidence type="ECO:0000256" key="4">
    <source>
        <dbReference type="ARBA" id="ARBA00022448"/>
    </source>
</evidence>
<comment type="similarity">
    <text evidence="3">Belongs to the binding-protein-dependent transport system permease family. MalFG subfamily.</text>
</comment>
<dbReference type="Gene3D" id="1.10.3720.10">
    <property type="entry name" value="MetI-like"/>
    <property type="match status" value="1"/>
</dbReference>
<dbReference type="GO" id="GO:0005886">
    <property type="term" value="C:plasma membrane"/>
    <property type="evidence" value="ECO:0007669"/>
    <property type="project" value="UniProtKB-SubCell"/>
</dbReference>
<evidence type="ECO:0000313" key="14">
    <source>
        <dbReference type="EMBL" id="PWQ98059.1"/>
    </source>
</evidence>
<feature type="domain" description="ABC transmembrane type-1" evidence="13">
    <location>
        <begin position="85"/>
        <end position="281"/>
    </location>
</feature>
<dbReference type="Proteomes" id="UP000245539">
    <property type="component" value="Unassembled WGS sequence"/>
</dbReference>
<organism evidence="14 15">
    <name type="scientific">Leucothrix pacifica</name>
    <dbReference type="NCBI Taxonomy" id="1247513"/>
    <lineage>
        <taxon>Bacteria</taxon>
        <taxon>Pseudomonadati</taxon>
        <taxon>Pseudomonadota</taxon>
        <taxon>Gammaproteobacteria</taxon>
        <taxon>Thiotrichales</taxon>
        <taxon>Thiotrichaceae</taxon>
        <taxon>Leucothrix</taxon>
    </lineage>
</organism>
<evidence type="ECO:0000256" key="1">
    <source>
        <dbReference type="ARBA" id="ARBA00002264"/>
    </source>
</evidence>
<dbReference type="PANTHER" id="PTHR32243">
    <property type="entry name" value="MALTOSE TRANSPORT SYSTEM PERMEASE-RELATED"/>
    <property type="match status" value="1"/>
</dbReference>
<feature type="transmembrane region" description="Helical" evidence="12">
    <location>
        <begin position="163"/>
        <end position="181"/>
    </location>
</feature>
<reference evidence="14 15" key="1">
    <citation type="submission" date="2018-05" db="EMBL/GenBank/DDBJ databases">
        <title>Leucothrix arctica sp. nov., isolated from Arctic seawater.</title>
        <authorList>
            <person name="Choi A."/>
            <person name="Baek K."/>
        </authorList>
    </citation>
    <scope>NUCLEOTIDE SEQUENCE [LARGE SCALE GENOMIC DNA]</scope>
    <source>
        <strain evidence="14 15">JCM 18388</strain>
    </source>
</reference>
<proteinExistence type="inferred from homology"/>
<protein>
    <recommendedName>
        <fullName evidence="11">Maltose/maltodextrin transport system permease protein MalG</fullName>
    </recommendedName>
</protein>
<evidence type="ECO:0000256" key="2">
    <source>
        <dbReference type="ARBA" id="ARBA00004429"/>
    </source>
</evidence>
<keyword evidence="5" id="KW-1003">Cell membrane</keyword>
<dbReference type="Pfam" id="PF00528">
    <property type="entry name" value="BPD_transp_1"/>
    <property type="match status" value="1"/>
</dbReference>
<evidence type="ECO:0000256" key="8">
    <source>
        <dbReference type="ARBA" id="ARBA00022692"/>
    </source>
</evidence>
<dbReference type="AlphaFoldDB" id="A0A317CI48"/>
<feature type="transmembrane region" description="Helical" evidence="12">
    <location>
        <begin position="91"/>
        <end position="111"/>
    </location>
</feature>
<evidence type="ECO:0000256" key="9">
    <source>
        <dbReference type="ARBA" id="ARBA00022989"/>
    </source>
</evidence>
<sequence>MAIVTGKRNLLSHLAAHAGILIFLALVLFPFFMIISISLRPGNFAVGSLIPPEISFEHWKLALGISYEDAHGNLINPPFPVLTWLWNSVKIATITAFLILALSTTSAYAFARMKFRFKGAVLNSILLLQMFPAALTLIAIFSIFDTLGEYIPWLGVDTHGGLILSYLGGIALHVWTIKGYFESIPVDIEEAASVDGANTFQTFLYVLLPMAVPILMVVFVLAFIGTLIEYPVASILLHQEDNLTLAVGSKLFLYEQNYLWGDFAAAAVLSGLPITAVFLLAQKWIVSGLTVGGSKG</sequence>
<feature type="transmembrane region" description="Helical" evidence="12">
    <location>
        <begin position="20"/>
        <end position="39"/>
    </location>
</feature>
<dbReference type="SUPFAM" id="SSF161098">
    <property type="entry name" value="MetI-like"/>
    <property type="match status" value="1"/>
</dbReference>
<dbReference type="NCBIfam" id="NF008231">
    <property type="entry name" value="PRK10998.1"/>
    <property type="match status" value="1"/>
</dbReference>
<feature type="transmembrane region" description="Helical" evidence="12">
    <location>
        <begin position="258"/>
        <end position="281"/>
    </location>
</feature>
<evidence type="ECO:0000256" key="7">
    <source>
        <dbReference type="ARBA" id="ARBA00022597"/>
    </source>
</evidence>
<dbReference type="CDD" id="cd06261">
    <property type="entry name" value="TM_PBP2"/>
    <property type="match status" value="1"/>
</dbReference>
<dbReference type="FunFam" id="1.10.3720.10:FF:000010">
    <property type="entry name" value="Maltose ABC transporter permease MalG"/>
    <property type="match status" value="1"/>
</dbReference>
<gene>
    <name evidence="14" type="ORF">DKW60_08960</name>
</gene>
<evidence type="ECO:0000256" key="12">
    <source>
        <dbReference type="RuleBase" id="RU363032"/>
    </source>
</evidence>
<keyword evidence="6" id="KW-0997">Cell inner membrane</keyword>
<keyword evidence="4 12" id="KW-0813">Transport</keyword>
<feature type="transmembrane region" description="Helical" evidence="12">
    <location>
        <begin position="202"/>
        <end position="228"/>
    </location>
</feature>
<comment type="caution">
    <text evidence="14">The sequence shown here is derived from an EMBL/GenBank/DDBJ whole genome shotgun (WGS) entry which is preliminary data.</text>
</comment>
<dbReference type="EMBL" id="QGKM01000019">
    <property type="protein sequence ID" value="PWQ98059.1"/>
    <property type="molecule type" value="Genomic_DNA"/>
</dbReference>
<dbReference type="InterPro" id="IPR000515">
    <property type="entry name" value="MetI-like"/>
</dbReference>
<comment type="subcellular location">
    <subcellularLocation>
        <location evidence="2">Cell inner membrane</location>
        <topology evidence="2">Multi-pass membrane protein</topology>
    </subcellularLocation>
    <subcellularLocation>
        <location evidence="12">Cell membrane</location>
        <topology evidence="12">Multi-pass membrane protein</topology>
    </subcellularLocation>
</comment>
<keyword evidence="8 12" id="KW-0812">Transmembrane</keyword>
<evidence type="ECO:0000256" key="11">
    <source>
        <dbReference type="ARBA" id="ARBA00041109"/>
    </source>
</evidence>
<dbReference type="GO" id="GO:0015423">
    <property type="term" value="F:ABC-type maltose transporter activity"/>
    <property type="evidence" value="ECO:0007669"/>
    <property type="project" value="TreeGrafter"/>
</dbReference>
<dbReference type="InterPro" id="IPR035906">
    <property type="entry name" value="MetI-like_sf"/>
</dbReference>